<dbReference type="Proteomes" id="UP000814140">
    <property type="component" value="Unassembled WGS sequence"/>
</dbReference>
<protein>
    <submittedName>
        <fullName evidence="1">Uncharacterized protein</fullName>
    </submittedName>
</protein>
<organism evidence="1 2">
    <name type="scientific">Artomyces pyxidatus</name>
    <dbReference type="NCBI Taxonomy" id="48021"/>
    <lineage>
        <taxon>Eukaryota</taxon>
        <taxon>Fungi</taxon>
        <taxon>Dikarya</taxon>
        <taxon>Basidiomycota</taxon>
        <taxon>Agaricomycotina</taxon>
        <taxon>Agaricomycetes</taxon>
        <taxon>Russulales</taxon>
        <taxon>Auriscalpiaceae</taxon>
        <taxon>Artomyces</taxon>
    </lineage>
</organism>
<gene>
    <name evidence="1" type="ORF">BV25DRAFT_1839646</name>
</gene>
<evidence type="ECO:0000313" key="1">
    <source>
        <dbReference type="EMBL" id="KAI0060335.1"/>
    </source>
</evidence>
<dbReference type="EMBL" id="MU277219">
    <property type="protein sequence ID" value="KAI0060335.1"/>
    <property type="molecule type" value="Genomic_DNA"/>
</dbReference>
<proteinExistence type="predicted"/>
<name>A0ACB8SV51_9AGAM</name>
<evidence type="ECO:0000313" key="2">
    <source>
        <dbReference type="Proteomes" id="UP000814140"/>
    </source>
</evidence>
<accession>A0ACB8SV51</accession>
<sequence>MGRRKSGNPPGRPAWAQGARLTFLQEHLADYQKVEKDGPRTTAFYDSVVRLYLKVFPYKYALQGEPPVEQPDADAAELADVTNEDEDSDSDEVRESRKKIRAEVRRRIVAYYQAEARKLSKRPAGNAEQDKSFVELVKQLVKQPRREQAVHVYSKMFWDSNIKSHFEKEWAKAIAEAGAQGKPMPAEIDVRGRAAREQWKKESAEFQEGVKKAVEERYRVAVEDYERTYVQAPLTEEDRDWALPSAYMFLQPIVDLVARRFGMAVSLLMAGPVPSNNGEIGVLSVHSGKTQGLVQEIWPRYDRAGYKATASSFTGFAEMVFRKDEQALVEGQRQESSLADPERAASPELEHVASADSERVSAADPERVAEQASSAGDVDVRDVAQETRNSPAPSVTSSAPSVANNPLPNLSRRSPPSRAGDAGQGGAPKAVGDDHVHPSPSTGITSPVPAGIATRSASANLSDSQGTATEESPRPGAESEVPQPVAPPAPAKSTSSSSPSPAPAPFKSPTFKTSKWPTFYAKVYDELSSFKLGKDWEELLARHFAFEEARGFQGRVLGSDGRPFQIKLWIKNARRWDKVAIVDIEAFGVAWWRWWASLQPEDRQFADDLPEPVAPSAKMDWSNVAIAGPNGLLSIVCALAMWGLEAVVTHGDVDGWQKAVRDVCAVLQVVGEPPSSSRSSGNDNNDPGNDHPPPRQKSSRRRGGSVEESSRPKKKTRTSSVEESSGRKKKAKTSPVEESSRAKKKVKTYSRRA</sequence>
<keyword evidence="2" id="KW-1185">Reference proteome</keyword>
<reference evidence="1" key="2">
    <citation type="journal article" date="2022" name="New Phytol.">
        <title>Evolutionary transition to the ectomycorrhizal habit in the genomes of a hyperdiverse lineage of mushroom-forming fungi.</title>
        <authorList>
            <person name="Looney B."/>
            <person name="Miyauchi S."/>
            <person name="Morin E."/>
            <person name="Drula E."/>
            <person name="Courty P.E."/>
            <person name="Kohler A."/>
            <person name="Kuo A."/>
            <person name="LaButti K."/>
            <person name="Pangilinan J."/>
            <person name="Lipzen A."/>
            <person name="Riley R."/>
            <person name="Andreopoulos W."/>
            <person name="He G."/>
            <person name="Johnson J."/>
            <person name="Nolan M."/>
            <person name="Tritt A."/>
            <person name="Barry K.W."/>
            <person name="Grigoriev I.V."/>
            <person name="Nagy L.G."/>
            <person name="Hibbett D."/>
            <person name="Henrissat B."/>
            <person name="Matheny P.B."/>
            <person name="Labbe J."/>
            <person name="Martin F.M."/>
        </authorList>
    </citation>
    <scope>NUCLEOTIDE SEQUENCE</scope>
    <source>
        <strain evidence="1">HHB10654</strain>
    </source>
</reference>
<comment type="caution">
    <text evidence="1">The sequence shown here is derived from an EMBL/GenBank/DDBJ whole genome shotgun (WGS) entry which is preliminary data.</text>
</comment>
<reference evidence="1" key="1">
    <citation type="submission" date="2021-03" db="EMBL/GenBank/DDBJ databases">
        <authorList>
            <consortium name="DOE Joint Genome Institute"/>
            <person name="Ahrendt S."/>
            <person name="Looney B.P."/>
            <person name="Miyauchi S."/>
            <person name="Morin E."/>
            <person name="Drula E."/>
            <person name="Courty P.E."/>
            <person name="Chicoki N."/>
            <person name="Fauchery L."/>
            <person name="Kohler A."/>
            <person name="Kuo A."/>
            <person name="Labutti K."/>
            <person name="Pangilinan J."/>
            <person name="Lipzen A."/>
            <person name="Riley R."/>
            <person name="Andreopoulos W."/>
            <person name="He G."/>
            <person name="Johnson J."/>
            <person name="Barry K.W."/>
            <person name="Grigoriev I.V."/>
            <person name="Nagy L."/>
            <person name="Hibbett D."/>
            <person name="Henrissat B."/>
            <person name="Matheny P.B."/>
            <person name="Labbe J."/>
            <person name="Martin F."/>
        </authorList>
    </citation>
    <scope>NUCLEOTIDE SEQUENCE</scope>
    <source>
        <strain evidence="1">HHB10654</strain>
    </source>
</reference>